<keyword evidence="1" id="KW-0812">Transmembrane</keyword>
<protein>
    <submittedName>
        <fullName evidence="2">Uncharacterized protein</fullName>
    </submittedName>
</protein>
<evidence type="ECO:0000313" key="3">
    <source>
        <dbReference type="Proteomes" id="UP000326799"/>
    </source>
</evidence>
<keyword evidence="3" id="KW-1185">Reference proteome</keyword>
<organism evidence="2 3">
    <name type="scientific">Aspergillus novoparasiticus</name>
    <dbReference type="NCBI Taxonomy" id="986946"/>
    <lineage>
        <taxon>Eukaryota</taxon>
        <taxon>Fungi</taxon>
        <taxon>Dikarya</taxon>
        <taxon>Ascomycota</taxon>
        <taxon>Pezizomycotina</taxon>
        <taxon>Eurotiomycetes</taxon>
        <taxon>Eurotiomycetidae</taxon>
        <taxon>Eurotiales</taxon>
        <taxon>Aspergillaceae</taxon>
        <taxon>Aspergillus</taxon>
        <taxon>Aspergillus subgen. Circumdati</taxon>
    </lineage>
</organism>
<name>A0A5N6EK87_9EURO</name>
<evidence type="ECO:0000256" key="1">
    <source>
        <dbReference type="SAM" id="Phobius"/>
    </source>
</evidence>
<gene>
    <name evidence="2" type="ORF">BDV33DRAFT_178365</name>
</gene>
<keyword evidence="1" id="KW-1133">Transmembrane helix</keyword>
<sequence>MYVILGKGVRTTPICGLLGYQKSNVGTFLAYLWSWNRSGIPGPFFLSSFNIFFLLLSSIENGRL</sequence>
<proteinExistence type="predicted"/>
<dbReference type="AlphaFoldDB" id="A0A5N6EK87"/>
<dbReference type="Proteomes" id="UP000326799">
    <property type="component" value="Unassembled WGS sequence"/>
</dbReference>
<accession>A0A5N6EK87</accession>
<feature type="transmembrane region" description="Helical" evidence="1">
    <location>
        <begin position="40"/>
        <end position="59"/>
    </location>
</feature>
<dbReference type="EMBL" id="ML733474">
    <property type="protein sequence ID" value="KAB8216810.1"/>
    <property type="molecule type" value="Genomic_DNA"/>
</dbReference>
<evidence type="ECO:0000313" key="2">
    <source>
        <dbReference type="EMBL" id="KAB8216810.1"/>
    </source>
</evidence>
<keyword evidence="1" id="KW-0472">Membrane</keyword>
<reference evidence="2 3" key="1">
    <citation type="submission" date="2019-04" db="EMBL/GenBank/DDBJ databases">
        <title>Fungal friends and foes A comparative genomics study of 23 Aspergillus species from section Flavi.</title>
        <authorList>
            <consortium name="DOE Joint Genome Institute"/>
            <person name="Kjaerbolling I."/>
            <person name="Vesth T.C."/>
            <person name="Frisvad J.C."/>
            <person name="Nybo J.L."/>
            <person name="Theobald S."/>
            <person name="Kildgaard S."/>
            <person name="Petersen T.I."/>
            <person name="Kuo A."/>
            <person name="Sato A."/>
            <person name="Lyhne E.K."/>
            <person name="Kogle M.E."/>
            <person name="Wiebenga A."/>
            <person name="Kun R.S."/>
            <person name="Lubbers R.J."/>
            <person name="Makela M.R."/>
            <person name="Barry K."/>
            <person name="Chovatia M."/>
            <person name="Clum A."/>
            <person name="Daum C."/>
            <person name="Haridas S."/>
            <person name="He G."/>
            <person name="LaButti K."/>
            <person name="Lipzen A."/>
            <person name="Mondo S."/>
            <person name="Pangilinan J."/>
            <person name="Riley R."/>
            <person name="Salamov A."/>
            <person name="Simmons B.A."/>
            <person name="Magnuson J.K."/>
            <person name="Henrissat B."/>
            <person name="Mortensen U.H."/>
            <person name="Larsen T.O."/>
            <person name="De vries R.P."/>
            <person name="Grigoriev I.V."/>
            <person name="Machida M."/>
            <person name="Baker S.E."/>
            <person name="Andersen M.R."/>
        </authorList>
    </citation>
    <scope>NUCLEOTIDE SEQUENCE [LARGE SCALE GENOMIC DNA]</scope>
    <source>
        <strain evidence="2 3">CBS 126849</strain>
    </source>
</reference>